<evidence type="ECO:0000256" key="3">
    <source>
        <dbReference type="ARBA" id="ARBA00022723"/>
    </source>
</evidence>
<name>A0A6I5ZP70_9FIRM</name>
<dbReference type="RefSeq" id="WP_156272134.1">
    <property type="nucleotide sequence ID" value="NZ_CP046244.1"/>
</dbReference>
<dbReference type="GO" id="GO:0046872">
    <property type="term" value="F:metal ion binding"/>
    <property type="evidence" value="ECO:0007669"/>
    <property type="project" value="UniProtKB-KW"/>
</dbReference>
<evidence type="ECO:0000313" key="10">
    <source>
        <dbReference type="Proteomes" id="UP000425916"/>
    </source>
</evidence>
<keyword evidence="2" id="KW-0004">4Fe-4S</keyword>
<dbReference type="PROSITE" id="PS00198">
    <property type="entry name" value="4FE4S_FER_1"/>
    <property type="match status" value="1"/>
</dbReference>
<keyword evidence="7" id="KW-0411">Iron-sulfur</keyword>
<dbReference type="PANTHER" id="PTHR43177">
    <property type="entry name" value="PROTEIN NRFC"/>
    <property type="match status" value="1"/>
</dbReference>
<keyword evidence="5" id="KW-0249">Electron transport</keyword>
<keyword evidence="6" id="KW-0408">Iron</keyword>
<feature type="domain" description="4Fe-4S ferredoxin-type" evidence="8">
    <location>
        <begin position="2"/>
        <end position="31"/>
    </location>
</feature>
<evidence type="ECO:0000256" key="6">
    <source>
        <dbReference type="ARBA" id="ARBA00023004"/>
    </source>
</evidence>
<dbReference type="Gene3D" id="3.30.70.20">
    <property type="match status" value="2"/>
</dbReference>
<sequence length="141" mass="14904">MKQLFVRPERCLACLACELACSEAQTRTNAPGSSNRPRLQVQPAGEGAWPAVCGHCQDPLCLKACTSGAMHFTPEGGVASDWEQCVGCWMCVTVCPLGAVFPFPGKRKAWKCDLCSGRGEPACAHACPTGALIYAEGPFAV</sequence>
<feature type="domain" description="4Fe-4S ferredoxin-type" evidence="8">
    <location>
        <begin position="76"/>
        <end position="105"/>
    </location>
</feature>
<organism evidence="9 10">
    <name type="scientific">Neomoorella glycerini</name>
    <dbReference type="NCBI Taxonomy" id="55779"/>
    <lineage>
        <taxon>Bacteria</taxon>
        <taxon>Bacillati</taxon>
        <taxon>Bacillota</taxon>
        <taxon>Clostridia</taxon>
        <taxon>Neomoorellales</taxon>
        <taxon>Neomoorellaceae</taxon>
        <taxon>Neomoorella</taxon>
    </lineage>
</organism>
<keyword evidence="3" id="KW-0479">Metal-binding</keyword>
<dbReference type="Pfam" id="PF13247">
    <property type="entry name" value="Fer4_11"/>
    <property type="match status" value="1"/>
</dbReference>
<keyword evidence="10" id="KW-1185">Reference proteome</keyword>
<dbReference type="PROSITE" id="PS51379">
    <property type="entry name" value="4FE4S_FER_2"/>
    <property type="match status" value="3"/>
</dbReference>
<accession>A0A6I5ZP70</accession>
<evidence type="ECO:0000256" key="2">
    <source>
        <dbReference type="ARBA" id="ARBA00022485"/>
    </source>
</evidence>
<evidence type="ECO:0000256" key="5">
    <source>
        <dbReference type="ARBA" id="ARBA00022982"/>
    </source>
</evidence>
<dbReference type="InterPro" id="IPR017896">
    <property type="entry name" value="4Fe4S_Fe-S-bd"/>
</dbReference>
<gene>
    <name evidence="9" type="primary">dmsB_4</name>
    <name evidence="9" type="ORF">MGLY_09020</name>
</gene>
<evidence type="ECO:0000313" key="9">
    <source>
        <dbReference type="EMBL" id="QGP91566.1"/>
    </source>
</evidence>
<keyword evidence="1" id="KW-0813">Transport</keyword>
<dbReference type="SUPFAM" id="SSF54862">
    <property type="entry name" value="4Fe-4S ferredoxins"/>
    <property type="match status" value="1"/>
</dbReference>
<dbReference type="GO" id="GO:0051539">
    <property type="term" value="F:4 iron, 4 sulfur cluster binding"/>
    <property type="evidence" value="ECO:0007669"/>
    <property type="project" value="UniProtKB-KW"/>
</dbReference>
<dbReference type="AlphaFoldDB" id="A0A6I5ZP70"/>
<dbReference type="Proteomes" id="UP000425916">
    <property type="component" value="Chromosome"/>
</dbReference>
<feature type="domain" description="4Fe-4S ferredoxin-type" evidence="8">
    <location>
        <begin position="106"/>
        <end position="137"/>
    </location>
</feature>
<evidence type="ECO:0000256" key="4">
    <source>
        <dbReference type="ARBA" id="ARBA00022737"/>
    </source>
</evidence>
<evidence type="ECO:0000256" key="7">
    <source>
        <dbReference type="ARBA" id="ARBA00023014"/>
    </source>
</evidence>
<dbReference type="CDD" id="cd10563">
    <property type="entry name" value="CooF_like"/>
    <property type="match status" value="1"/>
</dbReference>
<reference evidence="9 10" key="1">
    <citation type="submission" date="2019-11" db="EMBL/GenBank/DDBJ databases">
        <title>Genome sequence of Moorella glycerini DSM11254.</title>
        <authorList>
            <person name="Poehlein A."/>
            <person name="Boeer T."/>
            <person name="Daniel R."/>
        </authorList>
    </citation>
    <scope>NUCLEOTIDE SEQUENCE [LARGE SCALE GENOMIC DNA]</scope>
    <source>
        <strain evidence="9 10">DSM 11254</strain>
    </source>
</reference>
<proteinExistence type="predicted"/>
<dbReference type="InterPro" id="IPR050954">
    <property type="entry name" value="ET_IronSulfur_Cluster-Binding"/>
</dbReference>
<dbReference type="PANTHER" id="PTHR43177:SF5">
    <property type="entry name" value="ANAEROBIC DIMETHYL SULFOXIDE REDUCTASE CHAIN B-RELATED"/>
    <property type="match status" value="1"/>
</dbReference>
<keyword evidence="4" id="KW-0677">Repeat</keyword>
<dbReference type="EMBL" id="CP046244">
    <property type="protein sequence ID" value="QGP91566.1"/>
    <property type="molecule type" value="Genomic_DNA"/>
</dbReference>
<dbReference type="InterPro" id="IPR017900">
    <property type="entry name" value="4Fe4S_Fe_S_CS"/>
</dbReference>
<evidence type="ECO:0000256" key="1">
    <source>
        <dbReference type="ARBA" id="ARBA00022448"/>
    </source>
</evidence>
<protein>
    <submittedName>
        <fullName evidence="9">Anaerobic dimethyl sulfoxide reductase chain B</fullName>
    </submittedName>
</protein>
<dbReference type="OrthoDB" id="9810688at2"/>
<evidence type="ECO:0000259" key="8">
    <source>
        <dbReference type="PROSITE" id="PS51379"/>
    </source>
</evidence>